<feature type="domain" description="GEVED" evidence="3">
    <location>
        <begin position="1064"/>
        <end position="1130"/>
    </location>
</feature>
<dbReference type="Proteomes" id="UP000563906">
    <property type="component" value="Unassembled WGS sequence"/>
</dbReference>
<reference evidence="4 5" key="1">
    <citation type="submission" date="2020-07" db="EMBL/GenBank/DDBJ databases">
        <title>Bacterium isolated from marine sediment.</title>
        <authorList>
            <person name="Shang D."/>
            <person name="Du Z.-J."/>
        </authorList>
    </citation>
    <scope>NUCLEOTIDE SEQUENCE [LARGE SCALE GENOMIC DNA]</scope>
    <source>
        <strain evidence="4 5">S7007</strain>
    </source>
</reference>
<dbReference type="AlphaFoldDB" id="A0A839AL16"/>
<dbReference type="Gene3D" id="3.40.390.10">
    <property type="entry name" value="Collagenase (Catalytic Domain)"/>
    <property type="match status" value="1"/>
</dbReference>
<accession>A0A839AL16</accession>
<feature type="domain" description="GEVED" evidence="3">
    <location>
        <begin position="815"/>
        <end position="894"/>
    </location>
</feature>
<dbReference type="Pfam" id="PF13582">
    <property type="entry name" value="Reprolysin_3"/>
    <property type="match status" value="1"/>
</dbReference>
<feature type="domain" description="Secretion system C-terminal sorting" evidence="2">
    <location>
        <begin position="1147"/>
        <end position="1222"/>
    </location>
</feature>
<keyword evidence="5" id="KW-1185">Reference proteome</keyword>
<evidence type="ECO:0000259" key="2">
    <source>
        <dbReference type="Pfam" id="PF18962"/>
    </source>
</evidence>
<evidence type="ECO:0000256" key="1">
    <source>
        <dbReference type="ARBA" id="ARBA00022729"/>
    </source>
</evidence>
<dbReference type="NCBIfam" id="TIGR04183">
    <property type="entry name" value="Por_Secre_tail"/>
    <property type="match status" value="1"/>
</dbReference>
<protein>
    <submittedName>
        <fullName evidence="4">T9SS type A sorting domain-containing protein</fullName>
    </submittedName>
</protein>
<evidence type="ECO:0000313" key="5">
    <source>
        <dbReference type="Proteomes" id="UP000563906"/>
    </source>
</evidence>
<comment type="caution">
    <text evidence="4">The sequence shown here is derived from an EMBL/GenBank/DDBJ whole genome shotgun (WGS) entry which is preliminary data.</text>
</comment>
<gene>
    <name evidence="4" type="ORF">H3Z83_04750</name>
</gene>
<name>A0A839AL16_9FLAO</name>
<sequence length="1224" mass="132626">MIKKQALLVFIISFFSISNLCSQHLWKKTEKQNFLFKQSEILHIKNFPKKYSLVDLELSSLKNHLQRSNSSIIELPNSDGKLQKFQIKETSNLAPELAAKFPSIKSYTAQGIDDPAAVAKISTGTDGFHAVIFSGNKGTVYIDPYSKDRKKYIVYNRKNLEEKEDEFTCGVKEIAQKRFLSNNQQRNVSDGKLRTYRIAIVCSGEYANFHLNRQGISASASEADKKTAVLSAMNSSMTRINGVYEKDLGVKMVIVANNDKVIFLNKDTDNITDGDAGTMIDEVQTICDNQIGVANYDIGHIFSIGGSGLAGLGVVCVEGQKAKGVTGISSPIGDPYDIDYVAHEIGHQFGANHTQNNDCNRNGGTAVEPGSASTIMGYAGICSPNVQNNSHDNFHAVSIAEMWNHMQNAGNCAVKTDIGNTAPTANAGSDVSIPKSTPFVLKGQATDAQGLASLTYNWEQIDPEIASMPPTSTNTAGPMFRALPSKTTPNRYMPALATVIGGSTSSTWEVVPSVSRTMNFAFTVRDNHAGGGNTARDDIKVTVTNADPFTVTAPNTSVSWGSGSTQTITWNKGTTDQDPINCTKVNIKLSIDGGLTFPILIKENTANDGTEEITIPNNPSANARIMVEAADNIFYNINNSNFTIFPATPDFNITNNTGNLSICNKAVNQQVFKIDYKALFGFNENTTLAVSGAPTGSSPTLSQSSISTNDIVDLTLSNLNNVSIGDYTIKVTATSASVSKSIDILFNVNDNLCNSSGNTSSQISTTLVNFGNINNTSTKTNGYSDFKSISSEVIKGDKYLLKANVNTDGNNSTKTYAWIDWNQNCLFDANEKYDLGEAANTSGATNNSGLEVTIPNDALIGSTILRVTTKLASDGDPNSCELNFNGEVEDYTITITPSFTLTNKTGSLSICNKAVSEVEYMLDFSVFNDFNEDVALSITDAPANATTELSINSINTSNVFTLTVSNLSNVAVSDYTIKVTGASTSMTKSVDLILSVNDNHCKSSGNLDSQISITNVKFGEIDNSSTKTNGYSDFKSISTGVVRGESYDLSVTINKDGNDDVKTHGWIDWNENCLFDDNEGFDLTSNNFDIVIPEDAILGNKTLRISTKLKTAPNSCELDFDGEVEDYTINVEESFATDATLFDDLKIYPVPSDGNITVNFKVKVKDLTIVRLFDLRGQLLDTQSFSTVSSSFNKEIQFKRPSGGIYLLQVENDGKIETRKVIFR</sequence>
<proteinExistence type="predicted"/>
<dbReference type="InterPro" id="IPR024079">
    <property type="entry name" value="MetalloPept_cat_dom_sf"/>
</dbReference>
<dbReference type="GO" id="GO:0008237">
    <property type="term" value="F:metallopeptidase activity"/>
    <property type="evidence" value="ECO:0007669"/>
    <property type="project" value="InterPro"/>
</dbReference>
<dbReference type="InterPro" id="IPR045474">
    <property type="entry name" value="GEVED"/>
</dbReference>
<dbReference type="Pfam" id="PF20009">
    <property type="entry name" value="GEVED"/>
    <property type="match status" value="2"/>
</dbReference>
<evidence type="ECO:0000313" key="4">
    <source>
        <dbReference type="EMBL" id="MBA6155832.1"/>
    </source>
</evidence>
<dbReference type="RefSeq" id="WP_182124310.1">
    <property type="nucleotide sequence ID" value="NZ_JACGLS010000001.1"/>
</dbReference>
<organism evidence="4 5">
    <name type="scientific">Tenacibaculum pelagium</name>
    <dbReference type="NCBI Taxonomy" id="2759527"/>
    <lineage>
        <taxon>Bacteria</taxon>
        <taxon>Pseudomonadati</taxon>
        <taxon>Bacteroidota</taxon>
        <taxon>Flavobacteriia</taxon>
        <taxon>Flavobacteriales</taxon>
        <taxon>Flavobacteriaceae</taxon>
        <taxon>Tenacibaculum</taxon>
    </lineage>
</organism>
<evidence type="ECO:0000259" key="3">
    <source>
        <dbReference type="Pfam" id="PF20009"/>
    </source>
</evidence>
<dbReference type="InterPro" id="IPR026444">
    <property type="entry name" value="Secre_tail"/>
</dbReference>
<keyword evidence="1" id="KW-0732">Signal</keyword>
<dbReference type="Pfam" id="PF18962">
    <property type="entry name" value="Por_Secre_tail"/>
    <property type="match status" value="1"/>
</dbReference>
<dbReference type="SUPFAM" id="SSF55486">
    <property type="entry name" value="Metalloproteases ('zincins'), catalytic domain"/>
    <property type="match status" value="1"/>
</dbReference>
<dbReference type="EMBL" id="JACGLS010000001">
    <property type="protein sequence ID" value="MBA6155832.1"/>
    <property type="molecule type" value="Genomic_DNA"/>
</dbReference>